<dbReference type="Pfam" id="PF00015">
    <property type="entry name" value="MCPsignal"/>
    <property type="match status" value="1"/>
</dbReference>
<evidence type="ECO:0000313" key="7">
    <source>
        <dbReference type="EMBL" id="MBB6557596.1"/>
    </source>
</evidence>
<dbReference type="GO" id="GO:0004888">
    <property type="term" value="F:transmembrane signaling receptor activity"/>
    <property type="evidence" value="ECO:0007669"/>
    <property type="project" value="InterPro"/>
</dbReference>
<dbReference type="GO" id="GO:0005886">
    <property type="term" value="C:plasma membrane"/>
    <property type="evidence" value="ECO:0007669"/>
    <property type="project" value="TreeGrafter"/>
</dbReference>
<feature type="domain" description="Methyl-accepting transducer" evidence="6">
    <location>
        <begin position="234"/>
        <end position="463"/>
    </location>
</feature>
<dbReference type="PROSITE" id="PS50111">
    <property type="entry name" value="CHEMOTAXIS_TRANSDUC_2"/>
    <property type="match status" value="1"/>
</dbReference>
<comment type="subcellular location">
    <subcellularLocation>
        <location evidence="1">Membrane</location>
    </subcellularLocation>
</comment>
<sequence>MADSAKLQRMDWGVHDALQRIGRRADLIVLGIVALGWVVALWVGLIHGRPGTAAAWGALLTGAGALAFWLAPGTLLSRLVIGFCGMAMVALHLQLSLGQPEFHFGVFVFLAFLLAYRDWRPVLFAALVIAVHHVAFDRLQLAGLPLYCLSEPDFARILVHAAFVVVQATVEVLIALRMRGDAIESAELQQLCRPQADGQLSLDVGRMSVSSPTAMALRDALLRLNNAVADVQLAAESMSSASGEIAVGNQDLSQRTERTAAHLQEAAASMEQLGGMVSQSVQEAVAARDLATEASEVAERCGGVVSQVVSTMQGIQASAKRIADIVGVIDGIAFQTNILALNAAVEAARAGEQGRGFAVVASEVRALASRSADAAREVRGLITESLQQADRGASLVVDAGRSMEEVVGHARDVSQRVGTISSAVEGQSGDLHKVNTSVNELDQMTQQNAALVEQSAAAAASLRQQAARLLQVVDGFQFAVPHTALRALQ</sequence>
<evidence type="ECO:0000256" key="4">
    <source>
        <dbReference type="PROSITE-ProRule" id="PRU00284"/>
    </source>
</evidence>
<keyword evidence="5" id="KW-0812">Transmembrane</keyword>
<keyword evidence="5" id="KW-1133">Transmembrane helix</keyword>
<keyword evidence="5" id="KW-0472">Membrane</keyword>
<dbReference type="InterPro" id="IPR051310">
    <property type="entry name" value="MCP_chemotaxis"/>
</dbReference>
<dbReference type="AlphaFoldDB" id="A0A7X0U717"/>
<dbReference type="PANTHER" id="PTHR43531:SF14">
    <property type="entry name" value="METHYL-ACCEPTING CHEMOTAXIS PROTEIN I-RELATED"/>
    <property type="match status" value="1"/>
</dbReference>
<dbReference type="EMBL" id="JACHLK010000001">
    <property type="protein sequence ID" value="MBB6557596.1"/>
    <property type="molecule type" value="Genomic_DNA"/>
</dbReference>
<evidence type="ECO:0000256" key="1">
    <source>
        <dbReference type="ARBA" id="ARBA00004370"/>
    </source>
</evidence>
<dbReference type="SUPFAM" id="SSF58104">
    <property type="entry name" value="Methyl-accepting chemotaxis protein (MCP) signaling domain"/>
    <property type="match status" value="1"/>
</dbReference>
<dbReference type="GO" id="GO:0007165">
    <property type="term" value="P:signal transduction"/>
    <property type="evidence" value="ECO:0007669"/>
    <property type="project" value="UniProtKB-KW"/>
</dbReference>
<evidence type="ECO:0000313" key="8">
    <source>
        <dbReference type="Proteomes" id="UP000575083"/>
    </source>
</evidence>
<dbReference type="CDD" id="cd11386">
    <property type="entry name" value="MCP_signal"/>
    <property type="match status" value="1"/>
</dbReference>
<dbReference type="RefSeq" id="WP_184855042.1">
    <property type="nucleotide sequence ID" value="NZ_JACHLK010000001.1"/>
</dbReference>
<feature type="transmembrane region" description="Helical" evidence="5">
    <location>
        <begin position="78"/>
        <end position="95"/>
    </location>
</feature>
<dbReference type="PANTHER" id="PTHR43531">
    <property type="entry name" value="PROTEIN ICFG"/>
    <property type="match status" value="1"/>
</dbReference>
<name>A0A7X0U717_9BURK</name>
<dbReference type="PRINTS" id="PR00260">
    <property type="entry name" value="CHEMTRNSDUCR"/>
</dbReference>
<dbReference type="InterPro" id="IPR004090">
    <property type="entry name" value="Chemotax_Me-accpt_rcpt"/>
</dbReference>
<accession>A0A7X0U717</accession>
<keyword evidence="8" id="KW-1185">Reference proteome</keyword>
<organism evidence="7 8">
    <name type="scientific">Acidovorax soli</name>
    <dbReference type="NCBI Taxonomy" id="592050"/>
    <lineage>
        <taxon>Bacteria</taxon>
        <taxon>Pseudomonadati</taxon>
        <taxon>Pseudomonadota</taxon>
        <taxon>Betaproteobacteria</taxon>
        <taxon>Burkholderiales</taxon>
        <taxon>Comamonadaceae</taxon>
        <taxon>Acidovorax</taxon>
    </lineage>
</organism>
<comment type="caution">
    <text evidence="7">The sequence shown here is derived from an EMBL/GenBank/DDBJ whole genome shotgun (WGS) entry which is preliminary data.</text>
</comment>
<dbReference type="InterPro" id="IPR004089">
    <property type="entry name" value="MCPsignal_dom"/>
</dbReference>
<feature type="transmembrane region" description="Helical" evidence="5">
    <location>
        <begin position="27"/>
        <end position="47"/>
    </location>
</feature>
<evidence type="ECO:0000256" key="3">
    <source>
        <dbReference type="ARBA" id="ARBA00029447"/>
    </source>
</evidence>
<feature type="transmembrane region" description="Helical" evidence="5">
    <location>
        <begin position="53"/>
        <end position="71"/>
    </location>
</feature>
<dbReference type="SMART" id="SM00283">
    <property type="entry name" value="MA"/>
    <property type="match status" value="1"/>
</dbReference>
<evidence type="ECO:0000256" key="5">
    <source>
        <dbReference type="SAM" id="Phobius"/>
    </source>
</evidence>
<evidence type="ECO:0000256" key="2">
    <source>
        <dbReference type="ARBA" id="ARBA00022481"/>
    </source>
</evidence>
<protein>
    <submittedName>
        <fullName evidence="7">Methyl-accepting chemotaxis protein</fullName>
    </submittedName>
</protein>
<keyword evidence="4" id="KW-0807">Transducer</keyword>
<dbReference type="GO" id="GO:0006935">
    <property type="term" value="P:chemotaxis"/>
    <property type="evidence" value="ECO:0007669"/>
    <property type="project" value="InterPro"/>
</dbReference>
<reference evidence="7 8" key="1">
    <citation type="submission" date="2020-08" db="EMBL/GenBank/DDBJ databases">
        <title>Functional genomics of gut bacteria from endangered species of beetles.</title>
        <authorList>
            <person name="Carlos-Shanley C."/>
        </authorList>
    </citation>
    <scope>NUCLEOTIDE SEQUENCE [LARGE SCALE GENOMIC DNA]</scope>
    <source>
        <strain evidence="7 8">S00198</strain>
    </source>
</reference>
<dbReference type="Gene3D" id="1.10.287.950">
    <property type="entry name" value="Methyl-accepting chemotaxis protein"/>
    <property type="match status" value="1"/>
</dbReference>
<proteinExistence type="inferred from homology"/>
<evidence type="ECO:0000259" key="6">
    <source>
        <dbReference type="PROSITE" id="PS50111"/>
    </source>
</evidence>
<comment type="similarity">
    <text evidence="3">Belongs to the methyl-accepting chemotaxis (MCP) protein family.</text>
</comment>
<dbReference type="Proteomes" id="UP000575083">
    <property type="component" value="Unassembled WGS sequence"/>
</dbReference>
<gene>
    <name evidence="7" type="ORF">HNP48_000260</name>
</gene>
<dbReference type="FunFam" id="1.10.287.950:FF:000001">
    <property type="entry name" value="Methyl-accepting chemotaxis sensory transducer"/>
    <property type="match status" value="1"/>
</dbReference>
<keyword evidence="2" id="KW-0488">Methylation</keyword>